<evidence type="ECO:0000313" key="2">
    <source>
        <dbReference type="EMBL" id="TRM68048.1"/>
    </source>
</evidence>
<dbReference type="OrthoDB" id="3269202at2759"/>
<organism evidence="2 3">
    <name type="scientific">Schizophyllum amplum</name>
    <dbReference type="NCBI Taxonomy" id="97359"/>
    <lineage>
        <taxon>Eukaryota</taxon>
        <taxon>Fungi</taxon>
        <taxon>Dikarya</taxon>
        <taxon>Basidiomycota</taxon>
        <taxon>Agaricomycotina</taxon>
        <taxon>Agaricomycetes</taxon>
        <taxon>Agaricomycetidae</taxon>
        <taxon>Agaricales</taxon>
        <taxon>Schizophyllaceae</taxon>
        <taxon>Schizophyllum</taxon>
    </lineage>
</organism>
<feature type="compositionally biased region" description="Basic residues" evidence="1">
    <location>
        <begin position="10"/>
        <end position="20"/>
    </location>
</feature>
<gene>
    <name evidence="2" type="ORF">BD626DRAFT_564917</name>
</gene>
<dbReference type="AlphaFoldDB" id="A0A550CTD5"/>
<evidence type="ECO:0000256" key="1">
    <source>
        <dbReference type="SAM" id="MobiDB-lite"/>
    </source>
</evidence>
<feature type="region of interest" description="Disordered" evidence="1">
    <location>
        <begin position="82"/>
        <end position="107"/>
    </location>
</feature>
<sequence length="208" mass="23888">MSYRTPSHAQSHRSHSRSHSRSYQGSPYGYDPNNAYQYQQSASPYYAGQTQPSMGMPMPQGTVYQNQAFPSMAQTQPSVIYTPSSHRSHRHGKRHSSSGRHHRHHSEPVVMSVPTVAPTMITSGSHRSRRSHSHGHRRHHSQPHYQYVRKDTFGEKLKRFFGFGTAPGVKHESKNSSWGFLGHSKRRRYIDLNTGMEVDRRGRPIMRI</sequence>
<feature type="region of interest" description="Disordered" evidence="1">
    <location>
        <begin position="1"/>
        <end position="36"/>
    </location>
</feature>
<feature type="region of interest" description="Disordered" evidence="1">
    <location>
        <begin position="123"/>
        <end position="143"/>
    </location>
</feature>
<comment type="caution">
    <text evidence="2">The sequence shown here is derived from an EMBL/GenBank/DDBJ whole genome shotgun (WGS) entry which is preliminary data.</text>
</comment>
<dbReference type="EMBL" id="VDMD01000002">
    <property type="protein sequence ID" value="TRM68048.1"/>
    <property type="molecule type" value="Genomic_DNA"/>
</dbReference>
<keyword evidence="3" id="KW-1185">Reference proteome</keyword>
<feature type="compositionally biased region" description="Basic residues" evidence="1">
    <location>
        <begin position="126"/>
        <end position="142"/>
    </location>
</feature>
<accession>A0A550CTD5</accession>
<evidence type="ECO:0000313" key="3">
    <source>
        <dbReference type="Proteomes" id="UP000320762"/>
    </source>
</evidence>
<name>A0A550CTD5_9AGAR</name>
<proteinExistence type="predicted"/>
<protein>
    <submittedName>
        <fullName evidence="2">Uncharacterized protein</fullName>
    </submittedName>
</protein>
<dbReference type="Proteomes" id="UP000320762">
    <property type="component" value="Unassembled WGS sequence"/>
</dbReference>
<feature type="compositionally biased region" description="Basic residues" evidence="1">
    <location>
        <begin position="86"/>
        <end position="105"/>
    </location>
</feature>
<reference evidence="2 3" key="1">
    <citation type="journal article" date="2019" name="New Phytol.">
        <title>Comparative genomics reveals unique wood-decay strategies and fruiting body development in the Schizophyllaceae.</title>
        <authorList>
            <person name="Almasi E."/>
            <person name="Sahu N."/>
            <person name="Krizsan K."/>
            <person name="Balint B."/>
            <person name="Kovacs G.M."/>
            <person name="Kiss B."/>
            <person name="Cseklye J."/>
            <person name="Drula E."/>
            <person name="Henrissat B."/>
            <person name="Nagy I."/>
            <person name="Chovatia M."/>
            <person name="Adam C."/>
            <person name="LaButti K."/>
            <person name="Lipzen A."/>
            <person name="Riley R."/>
            <person name="Grigoriev I.V."/>
            <person name="Nagy L.G."/>
        </authorList>
    </citation>
    <scope>NUCLEOTIDE SEQUENCE [LARGE SCALE GENOMIC DNA]</scope>
    <source>
        <strain evidence="2 3">NL-1724</strain>
    </source>
</reference>